<dbReference type="PANTHER" id="PTHR35936:SF17">
    <property type="entry name" value="ARGININE-BINDING EXTRACELLULAR PROTEIN ARTP"/>
    <property type="match status" value="1"/>
</dbReference>
<dbReference type="AlphaFoldDB" id="A0A371BBB7"/>
<dbReference type="Pfam" id="PF00497">
    <property type="entry name" value="SBP_bac_3"/>
    <property type="match status" value="1"/>
</dbReference>
<dbReference type="Gene3D" id="3.40.190.10">
    <property type="entry name" value="Periplasmic binding protein-like II"/>
    <property type="match status" value="2"/>
</dbReference>
<protein>
    <submittedName>
        <fullName evidence="3">ABC transporter substrate-binding protein</fullName>
    </submittedName>
</protein>
<dbReference type="CDD" id="cd13530">
    <property type="entry name" value="PBP2_peptides_like"/>
    <property type="match status" value="1"/>
</dbReference>
<proteinExistence type="predicted"/>
<dbReference type="PANTHER" id="PTHR35936">
    <property type="entry name" value="MEMBRANE-BOUND LYTIC MUREIN TRANSGLYCOSYLASE F"/>
    <property type="match status" value="1"/>
</dbReference>
<evidence type="ECO:0000256" key="1">
    <source>
        <dbReference type="ARBA" id="ARBA00022729"/>
    </source>
</evidence>
<evidence type="ECO:0000259" key="2">
    <source>
        <dbReference type="SMART" id="SM00062"/>
    </source>
</evidence>
<gene>
    <name evidence="3" type="ORF">DXH78_09040</name>
</gene>
<organism evidence="3 4">
    <name type="scientific">Undibacter mobilis</name>
    <dbReference type="NCBI Taxonomy" id="2292256"/>
    <lineage>
        <taxon>Bacteria</taxon>
        <taxon>Pseudomonadati</taxon>
        <taxon>Pseudomonadota</taxon>
        <taxon>Alphaproteobacteria</taxon>
        <taxon>Hyphomicrobiales</taxon>
        <taxon>Nitrobacteraceae</taxon>
        <taxon>Undibacter</taxon>
    </lineage>
</organism>
<dbReference type="PROSITE" id="PS51318">
    <property type="entry name" value="TAT"/>
    <property type="match status" value="1"/>
</dbReference>
<dbReference type="InterPro" id="IPR001638">
    <property type="entry name" value="Solute-binding_3/MltF_N"/>
</dbReference>
<evidence type="ECO:0000313" key="4">
    <source>
        <dbReference type="Proteomes" id="UP000263993"/>
    </source>
</evidence>
<name>A0A371BBB7_9BRAD</name>
<keyword evidence="1" id="KW-0732">Signal</keyword>
<comment type="caution">
    <text evidence="3">The sequence shown here is derived from an EMBL/GenBank/DDBJ whole genome shotgun (WGS) entry which is preliminary data.</text>
</comment>
<dbReference type="OrthoDB" id="4577708at2"/>
<dbReference type="InterPro" id="IPR006311">
    <property type="entry name" value="TAT_signal"/>
</dbReference>
<dbReference type="Proteomes" id="UP000263993">
    <property type="component" value="Unassembled WGS sequence"/>
</dbReference>
<dbReference type="SUPFAM" id="SSF53850">
    <property type="entry name" value="Periplasmic binding protein-like II"/>
    <property type="match status" value="1"/>
</dbReference>
<keyword evidence="4" id="KW-1185">Reference proteome</keyword>
<feature type="domain" description="Solute-binding protein family 3/N-terminal" evidence="2">
    <location>
        <begin position="47"/>
        <end position="276"/>
    </location>
</feature>
<dbReference type="SMART" id="SM00062">
    <property type="entry name" value="PBPb"/>
    <property type="match status" value="1"/>
</dbReference>
<evidence type="ECO:0000313" key="3">
    <source>
        <dbReference type="EMBL" id="RDV04693.1"/>
    </source>
</evidence>
<sequence length="315" mass="33437">MEGSMTWNCNNISRRYFMGGVASLVTVGATGTARAAASQFKTITPGVLTVAAFGEMPASGIEDGKLVGLDGDMIMAIAPKLGLTVKPLVMDNAATIESVVSGRADIMIGNMRWTSRRAAVMALSDAAYYVTYGSVTRKDSKLPNVVAISDLKGQRLATLTGAASSTDLKKVPDSGGVRFYDNSDAVIRDIIAGRVDFASLDPTMIAYLGSKNPGLNLKHITYKPDPEYPTLTGSSQAVFGMPLANPDLVDAVNAGLAWLKRNKQDRAIFAKYGLTDELYFTPLAENPRIGVDRDTSGNVTGPAAHKPKDFSALFS</sequence>
<reference evidence="4" key="1">
    <citation type="submission" date="2018-08" db="EMBL/GenBank/DDBJ databases">
        <authorList>
            <person name="Kim S.-J."/>
            <person name="Jung G.-Y."/>
        </authorList>
    </citation>
    <scope>NUCLEOTIDE SEQUENCE [LARGE SCALE GENOMIC DNA]</scope>
    <source>
        <strain evidence="4">GY_H</strain>
    </source>
</reference>
<accession>A0A371BBB7</accession>
<dbReference type="EMBL" id="QRGO01000001">
    <property type="protein sequence ID" value="RDV04693.1"/>
    <property type="molecule type" value="Genomic_DNA"/>
</dbReference>